<reference evidence="2" key="1">
    <citation type="submission" date="2016-10" db="EMBL/GenBank/DDBJ databases">
        <authorList>
            <person name="Varghese N."/>
            <person name="Submissions S."/>
        </authorList>
    </citation>
    <scope>NUCLEOTIDE SEQUENCE [LARGE SCALE GENOMIC DNA]</scope>
    <source>
        <strain evidence="2">DSM 45419</strain>
    </source>
</reference>
<evidence type="ECO:0000313" key="1">
    <source>
        <dbReference type="EMBL" id="SDN43503.1"/>
    </source>
</evidence>
<dbReference type="AlphaFoldDB" id="A0A1H0BDL8"/>
<organism evidence="1 2">
    <name type="scientific">Geodermatophilus siccatus</name>
    <dbReference type="NCBI Taxonomy" id="1137991"/>
    <lineage>
        <taxon>Bacteria</taxon>
        <taxon>Bacillati</taxon>
        <taxon>Actinomycetota</taxon>
        <taxon>Actinomycetes</taxon>
        <taxon>Geodermatophilales</taxon>
        <taxon>Geodermatophilaceae</taxon>
        <taxon>Geodermatophilus</taxon>
    </lineage>
</organism>
<protein>
    <submittedName>
        <fullName evidence="1">Uncharacterized protein</fullName>
    </submittedName>
</protein>
<dbReference type="OrthoDB" id="5195380at2"/>
<gene>
    <name evidence="1" type="ORF">SAMN05660642_04836</name>
</gene>
<evidence type="ECO:0000313" key="2">
    <source>
        <dbReference type="Proteomes" id="UP000198680"/>
    </source>
</evidence>
<dbReference type="RefSeq" id="WP_139177275.1">
    <property type="nucleotide sequence ID" value="NZ_FNHE01000021.1"/>
</dbReference>
<accession>A0A1H0BDL8</accession>
<name>A0A1H0BDL8_9ACTN</name>
<proteinExistence type="predicted"/>
<sequence length="84" mass="9196">MSLAAPHDPAFCAGTGCSRHHPSNHHMRAWPKVWREYYGYSDRMCSHGVGHPDPDDVVHLQALGEVRTEHACDGCCIAPLSTSA</sequence>
<dbReference type="Proteomes" id="UP000198680">
    <property type="component" value="Unassembled WGS sequence"/>
</dbReference>
<keyword evidence="2" id="KW-1185">Reference proteome</keyword>
<dbReference type="EMBL" id="FNHE01000021">
    <property type="protein sequence ID" value="SDN43503.1"/>
    <property type="molecule type" value="Genomic_DNA"/>
</dbReference>